<comment type="caution">
    <text evidence="1">The sequence shown here is derived from an EMBL/GenBank/DDBJ whole genome shotgun (WGS) entry which is preliminary data.</text>
</comment>
<evidence type="ECO:0000313" key="2">
    <source>
        <dbReference type="Proteomes" id="UP000603200"/>
    </source>
</evidence>
<gene>
    <name evidence="1" type="ORF">Ahu01nite_038370</name>
</gene>
<dbReference type="EMBL" id="BOMN01000042">
    <property type="protein sequence ID" value="GIE20735.1"/>
    <property type="molecule type" value="Genomic_DNA"/>
</dbReference>
<sequence>MQIYHPIGFHASLGFLEELAGAFQRDEAALLRALEVLSASRAGWQAEIRRYSERRRVEKRLGRRAPRAGELNPNGRPPVWFGAELRAELYSLAYRRRETGRERAEVWSDPDVRELDAALAACLTAGSSGAAAEAAAGGAAVGGDEQRRALVDALERLQRRVGQDPDLAHFCRDLMWIARLVVQAPV</sequence>
<dbReference type="Proteomes" id="UP000603200">
    <property type="component" value="Unassembled WGS sequence"/>
</dbReference>
<evidence type="ECO:0000313" key="1">
    <source>
        <dbReference type="EMBL" id="GIE20735.1"/>
    </source>
</evidence>
<protein>
    <submittedName>
        <fullName evidence="1">Uncharacterized protein</fullName>
    </submittedName>
</protein>
<organism evidence="1 2">
    <name type="scientific">Winogradskya humida</name>
    <dbReference type="NCBI Taxonomy" id="113566"/>
    <lineage>
        <taxon>Bacteria</taxon>
        <taxon>Bacillati</taxon>
        <taxon>Actinomycetota</taxon>
        <taxon>Actinomycetes</taxon>
        <taxon>Micromonosporales</taxon>
        <taxon>Micromonosporaceae</taxon>
        <taxon>Winogradskya</taxon>
    </lineage>
</organism>
<name>A0ABQ3ZQ73_9ACTN</name>
<reference evidence="1 2" key="1">
    <citation type="submission" date="2021-01" db="EMBL/GenBank/DDBJ databases">
        <title>Whole genome shotgun sequence of Actinoplanes humidus NBRC 14915.</title>
        <authorList>
            <person name="Komaki H."/>
            <person name="Tamura T."/>
        </authorList>
    </citation>
    <scope>NUCLEOTIDE SEQUENCE [LARGE SCALE GENOMIC DNA]</scope>
    <source>
        <strain evidence="1 2">NBRC 14915</strain>
    </source>
</reference>
<keyword evidence="2" id="KW-1185">Reference proteome</keyword>
<proteinExistence type="predicted"/>
<accession>A0ABQ3ZQ73</accession>